<keyword evidence="7 9" id="KW-0496">Mitochondrion</keyword>
<dbReference type="PANTHER" id="PTHR13032:SF6">
    <property type="entry name" value="MITOCHONDRIAL IMPORT INNER MEMBRANE TRANSLOCASE SUBUNIT TIM21"/>
    <property type="match status" value="1"/>
</dbReference>
<evidence type="ECO:0000256" key="5">
    <source>
        <dbReference type="ARBA" id="ARBA00022946"/>
    </source>
</evidence>
<keyword evidence="9" id="KW-0811">Translocation</keyword>
<keyword evidence="9" id="KW-0999">Mitochondrion inner membrane</keyword>
<evidence type="ECO:0000256" key="3">
    <source>
        <dbReference type="ARBA" id="ARBA00020726"/>
    </source>
</evidence>
<organism evidence="10 11">
    <name type="scientific">Seiridium unicorne</name>
    <dbReference type="NCBI Taxonomy" id="138068"/>
    <lineage>
        <taxon>Eukaryota</taxon>
        <taxon>Fungi</taxon>
        <taxon>Dikarya</taxon>
        <taxon>Ascomycota</taxon>
        <taxon>Pezizomycotina</taxon>
        <taxon>Sordariomycetes</taxon>
        <taxon>Xylariomycetidae</taxon>
        <taxon>Amphisphaeriales</taxon>
        <taxon>Sporocadaceae</taxon>
        <taxon>Seiridium</taxon>
    </lineage>
</organism>
<evidence type="ECO:0000256" key="8">
    <source>
        <dbReference type="ARBA" id="ARBA00023136"/>
    </source>
</evidence>
<comment type="subunit">
    <text evidence="9">Component of the TIM23 complex.</text>
</comment>
<sequence>MELAALEDKSFGLTLRTATSRPEDQCYDFPAQHRTDGRPASNMKLILRPTAFNTLAPHLRPLLTQRSYATQNDLGSNASAAAKRRAVTPFNDDGHVPWRDLSAGEKTARATQQTFNFGLVVVGVILTGGVGYFLYTDVFSPDSKTAYFNRAVDRIKKDQDCLALLGDAKKLTAHGEETYNKWRRARPIASTHTTDKQGNEHIMLHFYVEGPRNRGTVNVHLTKRAGASEFEYKYFYLDIPGHERIYLENADAKSSTDAKKYKLFGVNWN</sequence>
<comment type="caution">
    <text evidence="10">The sequence shown here is derived from an EMBL/GenBank/DDBJ whole genome shotgun (WGS) entry which is preliminary data.</text>
</comment>
<keyword evidence="5" id="KW-0809">Transit peptide</keyword>
<dbReference type="Gene3D" id="3.10.450.320">
    <property type="entry name" value="Mitochondrial import inner membrane translocase subunit Tim21"/>
    <property type="match status" value="1"/>
</dbReference>
<dbReference type="InterPro" id="IPR038552">
    <property type="entry name" value="Tim21_IMS_sf"/>
</dbReference>
<comment type="subcellular location">
    <subcellularLocation>
        <location evidence="9">Mitochondrion inner membrane</location>
        <topology evidence="9">Single-pass membrane protein</topology>
    </subcellularLocation>
    <subcellularLocation>
        <location evidence="1">Mitochondrion membrane</location>
        <topology evidence="1">Single-pass membrane protein</topology>
    </subcellularLocation>
</comment>
<protein>
    <recommendedName>
        <fullName evidence="3 9">Mitochondrial import inner membrane translocase subunit Tim21</fullName>
    </recommendedName>
</protein>
<accession>A0ABR2V677</accession>
<evidence type="ECO:0000256" key="1">
    <source>
        <dbReference type="ARBA" id="ARBA00004304"/>
    </source>
</evidence>
<dbReference type="EMBL" id="JARVKF010000113">
    <property type="protein sequence ID" value="KAK9422408.1"/>
    <property type="molecule type" value="Genomic_DNA"/>
</dbReference>
<keyword evidence="9" id="KW-0813">Transport</keyword>
<keyword evidence="8 9" id="KW-0472">Membrane</keyword>
<evidence type="ECO:0000256" key="4">
    <source>
        <dbReference type="ARBA" id="ARBA00022692"/>
    </source>
</evidence>
<proteinExistence type="inferred from homology"/>
<keyword evidence="9" id="KW-0653">Protein transport</keyword>
<comment type="function">
    <text evidence="9">Essential component of the TIM23 complex, a complex that mediates the translocation of transit peptide-containing proteins across the mitochondrial inner membrane.</text>
</comment>
<evidence type="ECO:0000313" key="11">
    <source>
        <dbReference type="Proteomes" id="UP001408356"/>
    </source>
</evidence>
<name>A0ABR2V677_9PEZI</name>
<comment type="similarity">
    <text evidence="2 9">Belongs to the TIM21 family.</text>
</comment>
<dbReference type="PANTHER" id="PTHR13032">
    <property type="entry name" value="MITOCHONDRIAL IMPORT INNER MEMBRANE TRANSLOCASE SUBUNIT TIM21"/>
    <property type="match status" value="1"/>
</dbReference>
<keyword evidence="11" id="KW-1185">Reference proteome</keyword>
<reference evidence="10 11" key="1">
    <citation type="journal article" date="2024" name="J. Plant Pathol.">
        <title>Sequence and assembly of the genome of Seiridium unicorne, isolate CBS 538.82, causal agent of cypress canker disease.</title>
        <authorList>
            <person name="Scali E."/>
            <person name="Rocca G.D."/>
            <person name="Danti R."/>
            <person name="Garbelotto M."/>
            <person name="Barberini S."/>
            <person name="Baroncelli R."/>
            <person name="Emiliani G."/>
        </authorList>
    </citation>
    <scope>NUCLEOTIDE SEQUENCE [LARGE SCALE GENOMIC DNA]</scope>
    <source>
        <strain evidence="10 11">BM-138-508</strain>
    </source>
</reference>
<evidence type="ECO:0000256" key="2">
    <source>
        <dbReference type="ARBA" id="ARBA00010867"/>
    </source>
</evidence>
<dbReference type="InterPro" id="IPR013261">
    <property type="entry name" value="Tim21"/>
</dbReference>
<evidence type="ECO:0000313" key="10">
    <source>
        <dbReference type="EMBL" id="KAK9422408.1"/>
    </source>
</evidence>
<feature type="transmembrane region" description="Helical" evidence="9">
    <location>
        <begin position="115"/>
        <end position="135"/>
    </location>
</feature>
<dbReference type="Pfam" id="PF08294">
    <property type="entry name" value="TIM21"/>
    <property type="match status" value="1"/>
</dbReference>
<gene>
    <name evidence="10" type="ORF">SUNI508_04764</name>
</gene>
<keyword evidence="6 9" id="KW-1133">Transmembrane helix</keyword>
<evidence type="ECO:0000256" key="9">
    <source>
        <dbReference type="RuleBase" id="RU367142"/>
    </source>
</evidence>
<keyword evidence="4 9" id="KW-0812">Transmembrane</keyword>
<evidence type="ECO:0000256" key="6">
    <source>
        <dbReference type="ARBA" id="ARBA00022989"/>
    </source>
</evidence>
<evidence type="ECO:0000256" key="7">
    <source>
        <dbReference type="ARBA" id="ARBA00023128"/>
    </source>
</evidence>
<dbReference type="Proteomes" id="UP001408356">
    <property type="component" value="Unassembled WGS sequence"/>
</dbReference>